<organism evidence="1 2">
    <name type="scientific">Tistrella mobilis (strain KA081020-065)</name>
    <dbReference type="NCBI Taxonomy" id="1110502"/>
    <lineage>
        <taxon>Bacteria</taxon>
        <taxon>Pseudomonadati</taxon>
        <taxon>Pseudomonadota</taxon>
        <taxon>Alphaproteobacteria</taxon>
        <taxon>Geminicoccales</taxon>
        <taxon>Geminicoccaceae</taxon>
        <taxon>Tistrella</taxon>
    </lineage>
</organism>
<protein>
    <submittedName>
        <fullName evidence="1">Uncharacterized protein</fullName>
    </submittedName>
</protein>
<sequence>MADLPRYVTTIPYGALEAYLEAGWQILSEGPLAVSVVIDVPDDLPADEIAELNTPDLRAAVDAALKEARHG</sequence>
<dbReference type="RefSeq" id="WP_014745908.1">
    <property type="nucleotide sequence ID" value="NC_017956.1"/>
</dbReference>
<accession>I3TN93</accession>
<dbReference type="KEGG" id="tmo:TMO_2393"/>
<evidence type="ECO:0000313" key="1">
    <source>
        <dbReference type="EMBL" id="AFK54231.1"/>
    </source>
</evidence>
<dbReference type="AlphaFoldDB" id="I3TN93"/>
<dbReference type="HOGENOM" id="CLU_2738816_0_0_5"/>
<dbReference type="EMBL" id="CP003236">
    <property type="protein sequence ID" value="AFK54231.1"/>
    <property type="molecule type" value="Genomic_DNA"/>
</dbReference>
<reference evidence="1 2" key="1">
    <citation type="journal article" date="2012" name="J. Am. Chem. Soc.">
        <title>Bacterial biosynthesis and maturation of the didemnin anti-cancer agents.</title>
        <authorList>
            <person name="Xu Y."/>
            <person name="Kersten R.D."/>
            <person name="Nam S.J."/>
            <person name="Lu L."/>
            <person name="Al-Suwailem A.M."/>
            <person name="Zheng H."/>
            <person name="Fenical W."/>
            <person name="Dorrestein P.C."/>
            <person name="Moore B.S."/>
            <person name="Qian P.Y."/>
        </authorList>
    </citation>
    <scope>NUCLEOTIDE SEQUENCE [LARGE SCALE GENOMIC DNA]</scope>
    <source>
        <strain evidence="1 2">KA081020-065</strain>
    </source>
</reference>
<dbReference type="STRING" id="1110502.TMO_2393"/>
<dbReference type="Proteomes" id="UP000005258">
    <property type="component" value="Chromosome"/>
</dbReference>
<name>I3TN93_TISMK</name>
<gene>
    <name evidence="1" type="ordered locus">TMO_2393</name>
</gene>
<keyword evidence="2" id="KW-1185">Reference proteome</keyword>
<evidence type="ECO:0000313" key="2">
    <source>
        <dbReference type="Proteomes" id="UP000005258"/>
    </source>
</evidence>
<proteinExistence type="predicted"/>